<reference evidence="3 4" key="1">
    <citation type="submission" date="2018-12" db="EMBL/GenBank/DDBJ databases">
        <title>Draft genome sequence of Embleya hyalina NBRC 13850T.</title>
        <authorList>
            <person name="Komaki H."/>
            <person name="Hosoyama A."/>
            <person name="Kimura A."/>
            <person name="Ichikawa N."/>
            <person name="Tamura T."/>
        </authorList>
    </citation>
    <scope>NUCLEOTIDE SEQUENCE [LARGE SCALE GENOMIC DNA]</scope>
    <source>
        <strain evidence="3 4">NBRC 13850</strain>
    </source>
</reference>
<feature type="signal peptide" evidence="2">
    <location>
        <begin position="1"/>
        <end position="36"/>
    </location>
</feature>
<dbReference type="PROSITE" id="PS51257">
    <property type="entry name" value="PROKAR_LIPOPROTEIN"/>
    <property type="match status" value="1"/>
</dbReference>
<evidence type="ECO:0000313" key="3">
    <source>
        <dbReference type="EMBL" id="GCD93349.1"/>
    </source>
</evidence>
<accession>A0A401YFJ6</accession>
<dbReference type="Proteomes" id="UP000286931">
    <property type="component" value="Unassembled WGS sequence"/>
</dbReference>
<sequence length="620" mass="68640">MRRTPLLRNGTGRYGRPIVPAVAALVALIACTSAGAPRAAAPAADSPTRAATAAGTAGTDPNIPLVCQERRPRAADPNAYGMQLDGSFLAPASTPLDEENPHPFPGRRAEYDGRQYVKNMTVEAAYEGYDFTPDFFHTWQNIVDFDGRRYMFQYDRSEGRVYDITDVKHVTVVEKMSREDVGGDELKANGTWAAGDYWGASTIQWNDRLRAYVMVQSFEDKRQITELGDEPGKDKYGNPEGVAKLRAKPGLKGFKVYRLNGPRKADWQLISTVSTDSTQPDPLHSDPNRPQQGSGSLDVPYWDGGRYMFIAVAPNDTYANTEYPTNLHSAGYQSYDMSDPSAPRLLDTWHLPGQVTGEDEAYARNPRCGNRTSWLGARMSLFVPTPVEHGGRYGFAVQGGLGMTVLDISDPARMRQVGHLDLPPSVAGTEGDNIDVSQFRRTGMIYVSGYPLTEDCYEPYKPIYQIDARDPANPRIVGQLPRPTPPKSAGITDYCQRRGSFGPKRTGYYTNPGRHDDGTLVYGFYNAGAQVFDVKNPARPEIEAYFVPKAFGTGTRDWPTEDGTFPEWAMGNQTHGVYVEWDRNVVWVLTNHGIYALSAKDVLGKPNLGRPKEPFRNSGF</sequence>
<dbReference type="RefSeq" id="WP_246126455.1">
    <property type="nucleotide sequence ID" value="NZ_BIFH01000014.1"/>
</dbReference>
<keyword evidence="2" id="KW-0732">Signal</keyword>
<evidence type="ECO:0000256" key="1">
    <source>
        <dbReference type="SAM" id="MobiDB-lite"/>
    </source>
</evidence>
<evidence type="ECO:0000313" key="4">
    <source>
        <dbReference type="Proteomes" id="UP000286931"/>
    </source>
</evidence>
<dbReference type="EMBL" id="BIFH01000014">
    <property type="protein sequence ID" value="GCD93349.1"/>
    <property type="molecule type" value="Genomic_DNA"/>
</dbReference>
<evidence type="ECO:0000256" key="2">
    <source>
        <dbReference type="SAM" id="SignalP"/>
    </source>
</evidence>
<gene>
    <name evidence="3" type="ORF">EHYA_00993</name>
</gene>
<feature type="region of interest" description="Disordered" evidence="1">
    <location>
        <begin position="274"/>
        <end position="297"/>
    </location>
</feature>
<feature type="chain" id="PRO_5038391521" description="Lipoprotein" evidence="2">
    <location>
        <begin position="37"/>
        <end position="620"/>
    </location>
</feature>
<dbReference type="AlphaFoldDB" id="A0A401YFJ6"/>
<protein>
    <recommendedName>
        <fullName evidence="5">Lipoprotein</fullName>
    </recommendedName>
</protein>
<comment type="caution">
    <text evidence="3">The sequence shown here is derived from an EMBL/GenBank/DDBJ whole genome shotgun (WGS) entry which is preliminary data.</text>
</comment>
<name>A0A401YFJ6_9ACTN</name>
<evidence type="ECO:0008006" key="5">
    <source>
        <dbReference type="Google" id="ProtNLM"/>
    </source>
</evidence>
<organism evidence="3 4">
    <name type="scientific">Embleya hyalina</name>
    <dbReference type="NCBI Taxonomy" id="516124"/>
    <lineage>
        <taxon>Bacteria</taxon>
        <taxon>Bacillati</taxon>
        <taxon>Actinomycetota</taxon>
        <taxon>Actinomycetes</taxon>
        <taxon>Kitasatosporales</taxon>
        <taxon>Streptomycetaceae</taxon>
        <taxon>Embleya</taxon>
    </lineage>
</organism>
<feature type="region of interest" description="Disordered" evidence="1">
    <location>
        <begin position="39"/>
        <end position="64"/>
    </location>
</feature>
<keyword evidence="4" id="KW-1185">Reference proteome</keyword>
<feature type="compositionally biased region" description="Low complexity" evidence="1">
    <location>
        <begin position="39"/>
        <end position="59"/>
    </location>
</feature>
<proteinExistence type="predicted"/>